<dbReference type="PROSITE" id="PS51318">
    <property type="entry name" value="TAT"/>
    <property type="match status" value="1"/>
</dbReference>
<sequence length="243" mass="26176">MNLMKHFIDRRDFLKLGVTGAFGMMVTAADLLWQVEQAKAAGLPNGSLAIPQSLSADAALQKLIEGNQRFVQHKPQYPDQSAARLQEVAQAQHPFATILSCADSRVPAEILFDQGIGDIFDVRVAGNIATPETLGSIEYAVVLLGTPLVMVLGHERCGAVTAAVQNESLLGEIGSFVKAIKPAVKRVKDRPGDAVDNAVVANVQYQIERLKRSKLLTEQIEAGKLKIVGGRYDLDTGSVTMIT</sequence>
<gene>
    <name evidence="11" type="ORF">PI95_009500</name>
</gene>
<feature type="binding site" evidence="8">
    <location>
        <position position="154"/>
    </location>
    <ligand>
        <name>Zn(2+)</name>
        <dbReference type="ChEBI" id="CHEBI:29105"/>
    </ligand>
</feature>
<keyword evidence="4 8" id="KW-0862">Zinc</keyword>
<evidence type="ECO:0000313" key="12">
    <source>
        <dbReference type="Proteomes" id="UP000031549"/>
    </source>
</evidence>
<dbReference type="AlphaFoldDB" id="A0A846H5X2"/>
<dbReference type="InterPro" id="IPR006311">
    <property type="entry name" value="TAT_signal"/>
</dbReference>
<dbReference type="Proteomes" id="UP000031549">
    <property type="component" value="Unassembled WGS sequence"/>
</dbReference>
<comment type="similarity">
    <text evidence="1 9">Belongs to the beta-class carbonic anhydrase family.</text>
</comment>
<dbReference type="SUPFAM" id="SSF53056">
    <property type="entry name" value="beta-carbonic anhydrase, cab"/>
    <property type="match status" value="1"/>
</dbReference>
<evidence type="ECO:0000256" key="10">
    <source>
        <dbReference type="SAM" id="Phobius"/>
    </source>
</evidence>
<feature type="binding site" evidence="8">
    <location>
        <position position="101"/>
    </location>
    <ligand>
        <name>Zn(2+)</name>
        <dbReference type="ChEBI" id="CHEBI:29105"/>
    </ligand>
</feature>
<dbReference type="InterPro" id="IPR015892">
    <property type="entry name" value="Carbonic_anhydrase_CS"/>
</dbReference>
<dbReference type="PROSITE" id="PS00705">
    <property type="entry name" value="PROK_CO2_ANHYDRASE_2"/>
    <property type="match status" value="1"/>
</dbReference>
<comment type="cofactor">
    <cofactor evidence="8">
        <name>Zn(2+)</name>
        <dbReference type="ChEBI" id="CHEBI:29105"/>
    </cofactor>
    <text evidence="8">Binds 1 zinc ion per subunit.</text>
</comment>
<evidence type="ECO:0000256" key="8">
    <source>
        <dbReference type="PIRSR" id="PIRSR601765-1"/>
    </source>
</evidence>
<evidence type="ECO:0000256" key="6">
    <source>
        <dbReference type="ARBA" id="ARBA00024993"/>
    </source>
</evidence>
<dbReference type="GO" id="GO:0015976">
    <property type="term" value="P:carbon utilization"/>
    <property type="evidence" value="ECO:0007669"/>
    <property type="project" value="InterPro"/>
</dbReference>
<dbReference type="PANTHER" id="PTHR11002">
    <property type="entry name" value="CARBONIC ANHYDRASE"/>
    <property type="match status" value="1"/>
</dbReference>
<dbReference type="SMART" id="SM00947">
    <property type="entry name" value="Pro_CA"/>
    <property type="match status" value="1"/>
</dbReference>
<evidence type="ECO:0000313" key="11">
    <source>
        <dbReference type="EMBL" id="NEU72796.1"/>
    </source>
</evidence>
<dbReference type="GO" id="GO:0004089">
    <property type="term" value="F:carbonate dehydratase activity"/>
    <property type="evidence" value="ECO:0007669"/>
    <property type="project" value="UniProtKB-UniRule"/>
</dbReference>
<accession>A0A846H5X2</accession>
<evidence type="ECO:0000256" key="7">
    <source>
        <dbReference type="ARBA" id="ARBA00048348"/>
    </source>
</evidence>
<keyword evidence="5 9" id="KW-0456">Lyase</keyword>
<keyword evidence="3 8" id="KW-0479">Metal-binding</keyword>
<comment type="catalytic activity">
    <reaction evidence="7 9">
        <text>hydrogencarbonate + H(+) = CO2 + H2O</text>
        <dbReference type="Rhea" id="RHEA:10748"/>
        <dbReference type="ChEBI" id="CHEBI:15377"/>
        <dbReference type="ChEBI" id="CHEBI:15378"/>
        <dbReference type="ChEBI" id="CHEBI:16526"/>
        <dbReference type="ChEBI" id="CHEBI:17544"/>
        <dbReference type="EC" id="4.2.1.1"/>
    </reaction>
</comment>
<keyword evidence="10" id="KW-0472">Membrane</keyword>
<keyword evidence="10" id="KW-0812">Transmembrane</keyword>
<comment type="function">
    <text evidence="9">Reversible hydration of carbon dioxide.</text>
</comment>
<dbReference type="CDD" id="cd03378">
    <property type="entry name" value="beta_CA_cladeC"/>
    <property type="match status" value="1"/>
</dbReference>
<reference evidence="11 12" key="1">
    <citation type="journal article" date="2015" name="Genome Announc.">
        <title>Draft Genome Sequence of Cyanobacterium Hassallia byssoidea Strain VB512170, Isolated from Monuments in India.</title>
        <authorList>
            <person name="Singh D."/>
            <person name="Chandrababunaidu M.M."/>
            <person name="Panda A."/>
            <person name="Sen D."/>
            <person name="Bhattacharyya S."/>
            <person name="Adhikary S.P."/>
            <person name="Tripathy S."/>
        </authorList>
    </citation>
    <scope>NUCLEOTIDE SEQUENCE [LARGE SCALE GENOMIC DNA]</scope>
    <source>
        <strain evidence="11 12">VB512170</strain>
    </source>
</reference>
<keyword evidence="12" id="KW-1185">Reference proteome</keyword>
<evidence type="ECO:0000256" key="9">
    <source>
        <dbReference type="RuleBase" id="RU003956"/>
    </source>
</evidence>
<feature type="binding site" evidence="8">
    <location>
        <position position="157"/>
    </location>
    <ligand>
        <name>Zn(2+)</name>
        <dbReference type="ChEBI" id="CHEBI:29105"/>
    </ligand>
</feature>
<evidence type="ECO:0000256" key="4">
    <source>
        <dbReference type="ARBA" id="ARBA00022833"/>
    </source>
</evidence>
<feature type="binding site" evidence="8">
    <location>
        <position position="103"/>
    </location>
    <ligand>
        <name>Zn(2+)</name>
        <dbReference type="ChEBI" id="CHEBI:29105"/>
    </ligand>
</feature>
<dbReference type="PROSITE" id="PS00704">
    <property type="entry name" value="PROK_CO2_ANHYDRASE_1"/>
    <property type="match status" value="1"/>
</dbReference>
<feature type="transmembrane region" description="Helical" evidence="10">
    <location>
        <begin position="12"/>
        <end position="33"/>
    </location>
</feature>
<dbReference type="Pfam" id="PF00484">
    <property type="entry name" value="Pro_CA"/>
    <property type="match status" value="1"/>
</dbReference>
<dbReference type="PANTHER" id="PTHR11002:SF79">
    <property type="entry name" value="CARBONIC ANHYDRASE 2"/>
    <property type="match status" value="1"/>
</dbReference>
<dbReference type="InterPro" id="IPR036874">
    <property type="entry name" value="Carbonic_anhydrase_sf"/>
</dbReference>
<evidence type="ECO:0000256" key="5">
    <source>
        <dbReference type="ARBA" id="ARBA00023239"/>
    </source>
</evidence>
<name>A0A846H5X2_9CYAN</name>
<evidence type="ECO:0000256" key="1">
    <source>
        <dbReference type="ARBA" id="ARBA00006217"/>
    </source>
</evidence>
<evidence type="ECO:0000256" key="2">
    <source>
        <dbReference type="ARBA" id="ARBA00012925"/>
    </source>
</evidence>
<proteinExistence type="inferred from homology"/>
<dbReference type="FunFam" id="3.40.1050.10:FF:000006">
    <property type="entry name" value="Carbonic anhydrase"/>
    <property type="match status" value="1"/>
</dbReference>
<keyword evidence="10" id="KW-1133">Transmembrane helix</keyword>
<comment type="caution">
    <text evidence="11">The sequence shown here is derived from an EMBL/GenBank/DDBJ whole genome shotgun (WGS) entry which is preliminary data.</text>
</comment>
<dbReference type="InterPro" id="IPR001765">
    <property type="entry name" value="Carbonic_anhydrase"/>
</dbReference>
<organism evidence="11 12">
    <name type="scientific">Hassallia byssoidea VB512170</name>
    <dbReference type="NCBI Taxonomy" id="1304833"/>
    <lineage>
        <taxon>Bacteria</taxon>
        <taxon>Bacillati</taxon>
        <taxon>Cyanobacteriota</taxon>
        <taxon>Cyanophyceae</taxon>
        <taxon>Nostocales</taxon>
        <taxon>Tolypothrichaceae</taxon>
        <taxon>Hassallia</taxon>
    </lineage>
</organism>
<protein>
    <recommendedName>
        <fullName evidence="2 9">Carbonic anhydrase</fullName>
        <ecNumber evidence="2 9">4.2.1.1</ecNumber>
    </recommendedName>
    <alternativeName>
        <fullName evidence="9">Carbonate dehydratase</fullName>
    </alternativeName>
</protein>
<evidence type="ECO:0000256" key="3">
    <source>
        <dbReference type="ARBA" id="ARBA00022723"/>
    </source>
</evidence>
<dbReference type="EMBL" id="JTCM02000014">
    <property type="protein sequence ID" value="NEU72796.1"/>
    <property type="molecule type" value="Genomic_DNA"/>
</dbReference>
<dbReference type="GO" id="GO:0008270">
    <property type="term" value="F:zinc ion binding"/>
    <property type="evidence" value="ECO:0007669"/>
    <property type="project" value="UniProtKB-UniRule"/>
</dbReference>
<dbReference type="Gene3D" id="3.40.1050.10">
    <property type="entry name" value="Carbonic anhydrase"/>
    <property type="match status" value="1"/>
</dbReference>
<comment type="function">
    <text evidence="6">Catalyzes the reversible hydration of carbon dioxide to form bicarbonate.</text>
</comment>
<dbReference type="EC" id="4.2.1.1" evidence="2 9"/>